<evidence type="ECO:0000313" key="15">
    <source>
        <dbReference type="Proteomes" id="UP000319818"/>
    </source>
</evidence>
<feature type="transmembrane region" description="Helical" evidence="10">
    <location>
        <begin position="59"/>
        <end position="75"/>
    </location>
</feature>
<evidence type="ECO:0000256" key="6">
    <source>
        <dbReference type="ARBA" id="ARBA00022777"/>
    </source>
</evidence>
<protein>
    <recommendedName>
        <fullName evidence="2">histidine kinase</fullName>
        <ecNumber evidence="2">2.7.13.3</ecNumber>
    </recommendedName>
</protein>
<feature type="domain" description="Signal transduction histidine kinase subgroup 3 dimerisation and phosphoacceptor" evidence="12">
    <location>
        <begin position="183"/>
        <end position="249"/>
    </location>
</feature>
<dbReference type="AlphaFoldDB" id="A0A543FXD2"/>
<evidence type="ECO:0000256" key="9">
    <source>
        <dbReference type="SAM" id="Coils"/>
    </source>
</evidence>
<dbReference type="GO" id="GO:0005524">
    <property type="term" value="F:ATP binding"/>
    <property type="evidence" value="ECO:0007669"/>
    <property type="project" value="UniProtKB-KW"/>
</dbReference>
<dbReference type="EC" id="2.7.13.3" evidence="2"/>
<dbReference type="RefSeq" id="WP_142105164.1">
    <property type="nucleotide sequence ID" value="NZ_VFPH01000002.1"/>
</dbReference>
<evidence type="ECO:0000256" key="3">
    <source>
        <dbReference type="ARBA" id="ARBA00022553"/>
    </source>
</evidence>
<keyword evidence="10" id="KW-0812">Transmembrane</keyword>
<dbReference type="GO" id="GO:0016020">
    <property type="term" value="C:membrane"/>
    <property type="evidence" value="ECO:0007669"/>
    <property type="project" value="InterPro"/>
</dbReference>
<dbReference type="Pfam" id="PF23539">
    <property type="entry name" value="DUF7134"/>
    <property type="match status" value="1"/>
</dbReference>
<keyword evidence="6 14" id="KW-0418">Kinase</keyword>
<feature type="domain" description="Histidine kinase/HSP90-like ATPase" evidence="11">
    <location>
        <begin position="289"/>
        <end position="377"/>
    </location>
</feature>
<feature type="transmembrane region" description="Helical" evidence="10">
    <location>
        <begin position="33"/>
        <end position="52"/>
    </location>
</feature>
<reference evidence="14 15" key="1">
    <citation type="submission" date="2019-06" db="EMBL/GenBank/DDBJ databases">
        <title>Sequencing the genomes of 1000 actinobacteria strains.</title>
        <authorList>
            <person name="Klenk H.-P."/>
        </authorList>
    </citation>
    <scope>NUCLEOTIDE SEQUENCE [LARGE SCALE GENOMIC DNA]</scope>
    <source>
        <strain evidence="14 15">DSM 45511</strain>
    </source>
</reference>
<evidence type="ECO:0000256" key="4">
    <source>
        <dbReference type="ARBA" id="ARBA00022679"/>
    </source>
</evidence>
<dbReference type="Gene3D" id="3.30.565.10">
    <property type="entry name" value="Histidine kinase-like ATPase, C-terminal domain"/>
    <property type="match status" value="1"/>
</dbReference>
<evidence type="ECO:0000259" key="13">
    <source>
        <dbReference type="Pfam" id="PF23539"/>
    </source>
</evidence>
<feature type="coiled-coil region" evidence="9">
    <location>
        <begin position="158"/>
        <end position="185"/>
    </location>
</feature>
<comment type="catalytic activity">
    <reaction evidence="1">
        <text>ATP + protein L-histidine = ADP + protein N-phospho-L-histidine.</text>
        <dbReference type="EC" id="2.7.13.3"/>
    </reaction>
</comment>
<evidence type="ECO:0000256" key="2">
    <source>
        <dbReference type="ARBA" id="ARBA00012438"/>
    </source>
</evidence>
<dbReference type="InterPro" id="IPR050482">
    <property type="entry name" value="Sensor_HK_TwoCompSys"/>
</dbReference>
<accession>A0A543FXD2</accession>
<evidence type="ECO:0000313" key="14">
    <source>
        <dbReference type="EMBL" id="TQM38497.1"/>
    </source>
</evidence>
<dbReference type="OrthoDB" id="227596at2"/>
<gene>
    <name evidence="14" type="ORF">FB388_5737</name>
</gene>
<keyword evidence="5" id="KW-0547">Nucleotide-binding</keyword>
<keyword evidence="10" id="KW-0472">Membrane</keyword>
<evidence type="ECO:0000256" key="1">
    <source>
        <dbReference type="ARBA" id="ARBA00000085"/>
    </source>
</evidence>
<evidence type="ECO:0000256" key="8">
    <source>
        <dbReference type="ARBA" id="ARBA00023012"/>
    </source>
</evidence>
<keyword evidence="10" id="KW-1133">Transmembrane helix</keyword>
<keyword evidence="7" id="KW-0067">ATP-binding</keyword>
<dbReference type="Pfam" id="PF07730">
    <property type="entry name" value="HisKA_3"/>
    <property type="match status" value="1"/>
</dbReference>
<comment type="caution">
    <text evidence="14">The sequence shown here is derived from an EMBL/GenBank/DDBJ whole genome shotgun (WGS) entry which is preliminary data.</text>
</comment>
<evidence type="ECO:0000256" key="5">
    <source>
        <dbReference type="ARBA" id="ARBA00022741"/>
    </source>
</evidence>
<keyword evidence="3" id="KW-0597">Phosphoprotein</keyword>
<dbReference type="PANTHER" id="PTHR24421">
    <property type="entry name" value="NITRATE/NITRITE SENSOR PROTEIN NARX-RELATED"/>
    <property type="match status" value="1"/>
</dbReference>
<keyword evidence="15" id="KW-1185">Reference proteome</keyword>
<keyword evidence="9" id="KW-0175">Coiled coil</keyword>
<evidence type="ECO:0000259" key="11">
    <source>
        <dbReference type="Pfam" id="PF02518"/>
    </source>
</evidence>
<keyword evidence="8" id="KW-0902">Two-component regulatory system</keyword>
<dbReference type="InterPro" id="IPR055558">
    <property type="entry name" value="DUF7134"/>
</dbReference>
<dbReference type="SUPFAM" id="SSF55874">
    <property type="entry name" value="ATPase domain of HSP90 chaperone/DNA topoisomerase II/histidine kinase"/>
    <property type="match status" value="1"/>
</dbReference>
<dbReference type="CDD" id="cd16917">
    <property type="entry name" value="HATPase_UhpB-NarQ-NarX-like"/>
    <property type="match status" value="1"/>
</dbReference>
<sequence length="379" mass="39899">MASASRYQFDAALAVAIAAGVLAAGLLGGVDDAAPAPLDLVLLVLAPLALVFRRRVPRAVLLVAAGCGLAYSLRVHPDPVATVAALVALYTATKAAHRMLAIVVALPLAAQTVIHELMSAAGSRTAFQDAIQEAILPVGWFVAAIVGGEVARQRCAYLHEAEQRVAEAERTREELAVRRAGEERLRIARELHDSLTHSISVIKLQAGVAIHLARKRGEAVSDALLAIQSASSDATRELRETLEVLRTDQSGPSSLDRLPDLLARARSTGLRVDLNVTGRSRLLPAEVDRAAYRIVQESLTNITRHAGPASAAVTLDYGAKVLTVRVEDDGVATVDELPVPGVGLSGMRERVAALGGRLTARPATGGGFAVRADLPAEIR</sequence>
<name>A0A543FXD2_9PSEU</name>
<dbReference type="PANTHER" id="PTHR24421:SF10">
    <property type="entry name" value="NITRATE_NITRITE SENSOR PROTEIN NARQ"/>
    <property type="match status" value="1"/>
</dbReference>
<evidence type="ECO:0000256" key="7">
    <source>
        <dbReference type="ARBA" id="ARBA00022840"/>
    </source>
</evidence>
<dbReference type="InterPro" id="IPR011712">
    <property type="entry name" value="Sig_transdc_His_kin_sub3_dim/P"/>
</dbReference>
<evidence type="ECO:0000259" key="12">
    <source>
        <dbReference type="Pfam" id="PF07730"/>
    </source>
</evidence>
<dbReference type="GO" id="GO:0046983">
    <property type="term" value="F:protein dimerization activity"/>
    <property type="evidence" value="ECO:0007669"/>
    <property type="project" value="InterPro"/>
</dbReference>
<dbReference type="InterPro" id="IPR036890">
    <property type="entry name" value="HATPase_C_sf"/>
</dbReference>
<keyword evidence="4" id="KW-0808">Transferase</keyword>
<dbReference type="InterPro" id="IPR003594">
    <property type="entry name" value="HATPase_dom"/>
</dbReference>
<proteinExistence type="predicted"/>
<organism evidence="14 15">
    <name type="scientific">Pseudonocardia cypriaca</name>
    <dbReference type="NCBI Taxonomy" id="882449"/>
    <lineage>
        <taxon>Bacteria</taxon>
        <taxon>Bacillati</taxon>
        <taxon>Actinomycetota</taxon>
        <taxon>Actinomycetes</taxon>
        <taxon>Pseudonocardiales</taxon>
        <taxon>Pseudonocardiaceae</taxon>
        <taxon>Pseudonocardia</taxon>
    </lineage>
</organism>
<evidence type="ECO:0000256" key="10">
    <source>
        <dbReference type="SAM" id="Phobius"/>
    </source>
</evidence>
<dbReference type="Proteomes" id="UP000319818">
    <property type="component" value="Unassembled WGS sequence"/>
</dbReference>
<dbReference type="Gene3D" id="1.20.5.1930">
    <property type="match status" value="1"/>
</dbReference>
<feature type="domain" description="DUF7134" evidence="13">
    <location>
        <begin position="6"/>
        <end position="154"/>
    </location>
</feature>
<dbReference type="Pfam" id="PF02518">
    <property type="entry name" value="HATPase_c"/>
    <property type="match status" value="1"/>
</dbReference>
<dbReference type="GO" id="GO:0000155">
    <property type="term" value="F:phosphorelay sensor kinase activity"/>
    <property type="evidence" value="ECO:0007669"/>
    <property type="project" value="InterPro"/>
</dbReference>
<dbReference type="EMBL" id="VFPH01000002">
    <property type="protein sequence ID" value="TQM38497.1"/>
    <property type="molecule type" value="Genomic_DNA"/>
</dbReference>